<accession>A0A5B7KEP9</accession>
<reference evidence="1 2" key="1">
    <citation type="submission" date="2019-05" db="EMBL/GenBank/DDBJ databases">
        <title>Another draft genome of Portunus trituberculatus and its Hox gene families provides insights of decapod evolution.</title>
        <authorList>
            <person name="Jeong J.-H."/>
            <person name="Song I."/>
            <person name="Kim S."/>
            <person name="Choi T."/>
            <person name="Kim D."/>
            <person name="Ryu S."/>
            <person name="Kim W."/>
        </authorList>
    </citation>
    <scope>NUCLEOTIDE SEQUENCE [LARGE SCALE GENOMIC DNA]</scope>
    <source>
        <tissue evidence="1">Muscle</tissue>
    </source>
</reference>
<dbReference type="AlphaFoldDB" id="A0A5B7KEP9"/>
<name>A0A5B7KEP9_PORTR</name>
<protein>
    <submittedName>
        <fullName evidence="1">Uncharacterized protein</fullName>
    </submittedName>
</protein>
<dbReference type="EMBL" id="VSRR010144651">
    <property type="protein sequence ID" value="MPD05147.1"/>
    <property type="molecule type" value="Genomic_DNA"/>
</dbReference>
<dbReference type="Proteomes" id="UP000324222">
    <property type="component" value="Unassembled WGS sequence"/>
</dbReference>
<evidence type="ECO:0000313" key="2">
    <source>
        <dbReference type="Proteomes" id="UP000324222"/>
    </source>
</evidence>
<proteinExistence type="predicted"/>
<evidence type="ECO:0000313" key="1">
    <source>
        <dbReference type="EMBL" id="MPD05147.1"/>
    </source>
</evidence>
<sequence length="79" mass="8854">MTLSLSLDLFSPHTTTHSPILPHPFRTTLLSLHHLPHTTNLPIFLLSFQDLPSSSSYTIPFYSSFSSFSSSFLSSFHLS</sequence>
<organism evidence="1 2">
    <name type="scientific">Portunus trituberculatus</name>
    <name type="common">Swimming crab</name>
    <name type="synonym">Neptunus trituberculatus</name>
    <dbReference type="NCBI Taxonomy" id="210409"/>
    <lineage>
        <taxon>Eukaryota</taxon>
        <taxon>Metazoa</taxon>
        <taxon>Ecdysozoa</taxon>
        <taxon>Arthropoda</taxon>
        <taxon>Crustacea</taxon>
        <taxon>Multicrustacea</taxon>
        <taxon>Malacostraca</taxon>
        <taxon>Eumalacostraca</taxon>
        <taxon>Eucarida</taxon>
        <taxon>Decapoda</taxon>
        <taxon>Pleocyemata</taxon>
        <taxon>Brachyura</taxon>
        <taxon>Eubrachyura</taxon>
        <taxon>Portunoidea</taxon>
        <taxon>Portunidae</taxon>
        <taxon>Portuninae</taxon>
        <taxon>Portunus</taxon>
    </lineage>
</organism>
<gene>
    <name evidence="1" type="ORF">E2C01_100877</name>
</gene>
<comment type="caution">
    <text evidence="1">The sequence shown here is derived from an EMBL/GenBank/DDBJ whole genome shotgun (WGS) entry which is preliminary data.</text>
</comment>
<keyword evidence="2" id="KW-1185">Reference proteome</keyword>